<evidence type="ECO:0000256" key="15">
    <source>
        <dbReference type="ARBA" id="ARBA00022837"/>
    </source>
</evidence>
<evidence type="ECO:0000256" key="10">
    <source>
        <dbReference type="ARBA" id="ARBA00011896"/>
    </source>
</evidence>
<evidence type="ECO:0000256" key="3">
    <source>
        <dbReference type="ARBA" id="ARBA00003034"/>
    </source>
</evidence>
<evidence type="ECO:0000256" key="5">
    <source>
        <dbReference type="ARBA" id="ARBA00004459"/>
    </source>
</evidence>
<dbReference type="GO" id="GO:0005509">
    <property type="term" value="F:calcium ion binding"/>
    <property type="evidence" value="ECO:0007669"/>
    <property type="project" value="InterPro"/>
</dbReference>
<keyword evidence="15" id="KW-0106">Calcium</keyword>
<evidence type="ECO:0000313" key="22">
    <source>
        <dbReference type="EMBL" id="TCP09205.1"/>
    </source>
</evidence>
<dbReference type="InterPro" id="IPR011045">
    <property type="entry name" value="N2O_reductase_N"/>
</dbReference>
<evidence type="ECO:0000256" key="18">
    <source>
        <dbReference type="ARBA" id="ARBA00031077"/>
    </source>
</evidence>
<dbReference type="InterPro" id="IPR041114">
    <property type="entry name" value="Nos_propeller"/>
</dbReference>
<dbReference type="Pfam" id="PF18764">
    <property type="entry name" value="nos_propeller"/>
    <property type="match status" value="1"/>
</dbReference>
<dbReference type="GO" id="GO:0005507">
    <property type="term" value="F:copper ion binding"/>
    <property type="evidence" value="ECO:0007669"/>
    <property type="project" value="InterPro"/>
</dbReference>
<evidence type="ECO:0000256" key="11">
    <source>
        <dbReference type="ARBA" id="ARBA00016560"/>
    </source>
</evidence>
<evidence type="ECO:0000313" key="25">
    <source>
        <dbReference type="Proteomes" id="UP000829756"/>
    </source>
</evidence>
<comment type="subcellular location">
    <subcellularLocation>
        <location evidence="5">Cell outer membrane</location>
        <topology evidence="5">Lipid-anchor</topology>
    </subcellularLocation>
    <subcellularLocation>
        <location evidence="4">Periplasm</location>
    </subcellularLocation>
</comment>
<comment type="function">
    <text evidence="3">Nitrous-oxide reductase is part of a bacterial respiratory system which is activated under anaerobic conditions in the presence of nitrate or nitrous oxide.</text>
</comment>
<accession>A0AAE9GU79</accession>
<dbReference type="GO" id="GO:0050304">
    <property type="term" value="F:nitrous-oxide reductase activity"/>
    <property type="evidence" value="ECO:0007669"/>
    <property type="project" value="UniProtKB-EC"/>
</dbReference>
<evidence type="ECO:0000313" key="23">
    <source>
        <dbReference type="EMBL" id="UOO79084.1"/>
    </source>
</evidence>
<dbReference type="InterPro" id="IPR015943">
    <property type="entry name" value="WD40/YVTN_repeat-like_dom_sf"/>
</dbReference>
<dbReference type="EMBL" id="CP091507">
    <property type="protein sequence ID" value="UOO79084.1"/>
    <property type="molecule type" value="Genomic_DNA"/>
</dbReference>
<comment type="similarity">
    <text evidence="7">In the C-terminal section; belongs to the cytochrome c oxidase subunit 2 family.</text>
</comment>
<evidence type="ECO:0000256" key="6">
    <source>
        <dbReference type="ARBA" id="ARBA00004779"/>
    </source>
</evidence>
<keyword evidence="24" id="KW-1185">Reference proteome</keyword>
<dbReference type="GO" id="GO:0042597">
    <property type="term" value="C:periplasmic space"/>
    <property type="evidence" value="ECO:0007669"/>
    <property type="project" value="UniProtKB-SubCell"/>
</dbReference>
<evidence type="ECO:0000256" key="19">
    <source>
        <dbReference type="ARBA" id="ARBA00032847"/>
    </source>
</evidence>
<dbReference type="InterPro" id="IPR051403">
    <property type="entry name" value="NosZ/Cyto_c_oxidase_sub2"/>
</dbReference>
<dbReference type="Gene3D" id="2.130.10.10">
    <property type="entry name" value="YVTN repeat-like/Quinoprotein amine dehydrogenase"/>
    <property type="match status" value="1"/>
</dbReference>
<dbReference type="KEGG" id="usu:LVJ78_10355"/>
<dbReference type="InterPro" id="IPR041142">
    <property type="entry name" value="NOS_propeller_2"/>
</dbReference>
<sequence>MSDDKLNQTGLSRRSFLGTAAVSGAGIAGAGLLGLAGCSNKSEGGAASGTAGSSAAADHSDYVGPGELDQYYAFNSGGQSGEVRVLGVPSMRELMRIPVFNMDSATGWGRSNESLNILNGNITPETRKFLQDNHMRCMPNGDLHHPHMSFTDQTYDGRYVYVQDKANNRVARIRCDVMKTDKVVEIPNVSGVHGLRPQRYPKTGYVFANGEHIIPITKTDSQTDPKDWWAIYTAVDGETMEIAWQVQVDGNLDNGDADYQGKYSFSTCYNSERALDVQGASGNEQDWVVVFNIAAIEEGIKKGDFKEINGVKVVDGRAAAQSNYTRYIPVPNSPHGCNASPDGNYIMLNGKLSPTVTVLDVHKLDDLFAGKIQPRDVVVAEPQLGLGPLHTAFDGRGNAYTTLFIDSQMVKWNIDKAIQAYKGEKVDPIIQKLDVHYQPGHNHTTMGETKEADGKWLVSLNKFSKDRFLNVGPLKPENDQLIDISGDEMRLVHDGPSFAEPHDMLLVAASKVHPKQTWDRNDPWMWQAAVDQAKKDGVILERAANVIRDGKKVRVYMTAVAPVFSVPQFEVNQGDEVTVYVTNMETIEDLTHGFTLDNYGIALEVGPQATASVTFTASRPGVHWFYCQWFCHALHMEMGGQMIVKA</sequence>
<comment type="subunit">
    <text evidence="9">Homodimer.</text>
</comment>
<evidence type="ECO:0000256" key="17">
    <source>
        <dbReference type="ARBA" id="ARBA00023008"/>
    </source>
</evidence>
<keyword evidence="17" id="KW-0186">Copper</keyword>
<dbReference type="GO" id="GO:0009279">
    <property type="term" value="C:cell outer membrane"/>
    <property type="evidence" value="ECO:0007669"/>
    <property type="project" value="UniProtKB-SubCell"/>
</dbReference>
<evidence type="ECO:0000256" key="9">
    <source>
        <dbReference type="ARBA" id="ARBA00011738"/>
    </source>
</evidence>
<evidence type="ECO:0000256" key="13">
    <source>
        <dbReference type="ARBA" id="ARBA00022729"/>
    </source>
</evidence>
<evidence type="ECO:0000256" key="7">
    <source>
        <dbReference type="ARBA" id="ARBA00006790"/>
    </source>
</evidence>
<protein>
    <recommendedName>
        <fullName evidence="11">Nitrous-oxide reductase</fullName>
        <ecNumber evidence="10">1.7.2.4</ecNumber>
    </recommendedName>
    <alternativeName>
        <fullName evidence="18">N(2)OR</fullName>
    </alternativeName>
    <alternativeName>
        <fullName evidence="19">N2O reductase</fullName>
    </alternativeName>
</protein>
<keyword evidence="16 23" id="KW-0560">Oxidoreductase</keyword>
<evidence type="ECO:0000256" key="14">
    <source>
        <dbReference type="ARBA" id="ARBA00022764"/>
    </source>
</evidence>
<comment type="similarity">
    <text evidence="8">Belongs to the NosZ family.</text>
</comment>
<dbReference type="InterPro" id="IPR002429">
    <property type="entry name" value="CcO_II-like_C"/>
</dbReference>
<comment type="cofactor">
    <cofactor evidence="1">
        <name>Ca(2+)</name>
        <dbReference type="ChEBI" id="CHEBI:29108"/>
    </cofactor>
</comment>
<dbReference type="PROSITE" id="PS50857">
    <property type="entry name" value="COX2_CUA"/>
    <property type="match status" value="1"/>
</dbReference>
<comment type="cofactor">
    <cofactor evidence="2">
        <name>Cu cation</name>
        <dbReference type="ChEBI" id="CHEBI:23378"/>
    </cofactor>
</comment>
<evidence type="ECO:0000256" key="20">
    <source>
        <dbReference type="ARBA" id="ARBA00049555"/>
    </source>
</evidence>
<evidence type="ECO:0000256" key="2">
    <source>
        <dbReference type="ARBA" id="ARBA00001935"/>
    </source>
</evidence>
<evidence type="ECO:0000256" key="16">
    <source>
        <dbReference type="ARBA" id="ARBA00023002"/>
    </source>
</evidence>
<keyword evidence="14" id="KW-0574">Periplasm</keyword>
<evidence type="ECO:0000313" key="24">
    <source>
        <dbReference type="Proteomes" id="UP000294721"/>
    </source>
</evidence>
<dbReference type="EC" id="1.7.2.4" evidence="10"/>
<evidence type="ECO:0000256" key="1">
    <source>
        <dbReference type="ARBA" id="ARBA00001913"/>
    </source>
</evidence>
<comment type="pathway">
    <text evidence="6">Nitrogen metabolism; nitrate reduction (denitrification); dinitrogen from nitrate: step 4/4.</text>
</comment>
<organism evidence="23 25">
    <name type="scientific">Uruburuella suis</name>
    <dbReference type="NCBI Taxonomy" id="252130"/>
    <lineage>
        <taxon>Bacteria</taxon>
        <taxon>Pseudomonadati</taxon>
        <taxon>Pseudomonadota</taxon>
        <taxon>Betaproteobacteria</taxon>
        <taxon>Neisseriales</taxon>
        <taxon>Neisseriaceae</taxon>
        <taxon>Uruburuella</taxon>
    </lineage>
</organism>
<dbReference type="PANTHER" id="PTHR42838:SF2">
    <property type="entry name" value="NITROUS-OXIDE REDUCTASE"/>
    <property type="match status" value="1"/>
</dbReference>
<reference evidence="23" key="2">
    <citation type="submission" date="2021-12" db="EMBL/GenBank/DDBJ databases">
        <authorList>
            <person name="Veyrier F.J."/>
        </authorList>
    </citation>
    <scope>NUCLEOTIDE SEQUENCE</scope>
    <source>
        <strain evidence="23">1258/02</strain>
    </source>
</reference>
<evidence type="ECO:0000256" key="4">
    <source>
        <dbReference type="ARBA" id="ARBA00004418"/>
    </source>
</evidence>
<comment type="catalytic activity">
    <reaction evidence="20">
        <text>N2 + 2 Fe(III)-[cytochrome c] + H2O = nitrous oxide + 2 Fe(II)-[cytochrome c] + 2 H(+)</text>
        <dbReference type="Rhea" id="RHEA:43108"/>
        <dbReference type="Rhea" id="RHEA-COMP:10350"/>
        <dbReference type="Rhea" id="RHEA-COMP:14399"/>
        <dbReference type="ChEBI" id="CHEBI:15377"/>
        <dbReference type="ChEBI" id="CHEBI:15378"/>
        <dbReference type="ChEBI" id="CHEBI:17045"/>
        <dbReference type="ChEBI" id="CHEBI:17997"/>
        <dbReference type="ChEBI" id="CHEBI:29033"/>
        <dbReference type="ChEBI" id="CHEBI:29034"/>
        <dbReference type="EC" id="1.7.2.4"/>
    </reaction>
</comment>
<reference evidence="23" key="3">
    <citation type="journal article" date="2022" name="Res Sq">
        <title>Evolution of multicellular longitudinally dividing oral cavity symbionts (Neisseriaceae).</title>
        <authorList>
            <person name="Nyongesa S."/>
            <person name="Weber P."/>
            <person name="Bernet E."/>
            <person name="Pullido F."/>
            <person name="Nieckarz M."/>
            <person name="Delaby M."/>
            <person name="Nieves C."/>
            <person name="Viehboeck T."/>
            <person name="Krause N."/>
            <person name="Rivera-Millot A."/>
            <person name="Nakamura A."/>
            <person name="Vischer N."/>
            <person name="VanNieuwenhze M."/>
            <person name="Brun Y."/>
            <person name="Cava F."/>
            <person name="Bulgheresi S."/>
            <person name="Veyrier F."/>
        </authorList>
    </citation>
    <scope>NUCLEOTIDE SEQUENCE</scope>
    <source>
        <strain evidence="23">1258/02</strain>
    </source>
</reference>
<dbReference type="PANTHER" id="PTHR42838">
    <property type="entry name" value="CYTOCHROME C OXIDASE SUBUNIT II"/>
    <property type="match status" value="1"/>
</dbReference>
<dbReference type="Pfam" id="PF18793">
    <property type="entry name" value="nos_propeller_2"/>
    <property type="match status" value="1"/>
</dbReference>
<dbReference type="Proteomes" id="UP000829756">
    <property type="component" value="Chromosome"/>
</dbReference>
<reference evidence="22 24" key="1">
    <citation type="submission" date="2019-03" db="EMBL/GenBank/DDBJ databases">
        <title>Genomic Encyclopedia of Type Strains, Phase IV (KMG-IV): sequencing the most valuable type-strain genomes for metagenomic binning, comparative biology and taxonomic classification.</title>
        <authorList>
            <person name="Goeker M."/>
        </authorList>
    </citation>
    <scope>NUCLEOTIDE SEQUENCE [LARGE SCALE GENOMIC DNA]</scope>
    <source>
        <strain evidence="22 24">DSM 17474</strain>
    </source>
</reference>
<evidence type="ECO:0000259" key="21">
    <source>
        <dbReference type="PROSITE" id="PS50857"/>
    </source>
</evidence>
<keyword evidence="13" id="KW-0732">Signal</keyword>
<dbReference type="EMBL" id="SLXE01000004">
    <property type="protein sequence ID" value="TCP09205.1"/>
    <property type="molecule type" value="Genomic_DNA"/>
</dbReference>
<name>A0AAE9GU79_9NEIS</name>
<dbReference type="NCBIfam" id="TIGR04244">
    <property type="entry name" value="nitrous_NosZ_RR"/>
    <property type="match status" value="1"/>
</dbReference>
<dbReference type="Proteomes" id="UP000294721">
    <property type="component" value="Unassembled WGS sequence"/>
</dbReference>
<dbReference type="RefSeq" id="WP_132952896.1">
    <property type="nucleotide sequence ID" value="NZ_CALJUB010000083.1"/>
</dbReference>
<keyword evidence="12" id="KW-0479">Metal-binding</keyword>
<dbReference type="InterPro" id="IPR023644">
    <property type="entry name" value="NO_Rdtase"/>
</dbReference>
<proteinExistence type="inferred from homology"/>
<feature type="domain" description="Cytochrome oxidase subunit II copper A binding" evidence="21">
    <location>
        <begin position="512"/>
        <end position="646"/>
    </location>
</feature>
<dbReference type="Gene3D" id="2.60.40.420">
    <property type="entry name" value="Cupredoxins - blue copper proteins"/>
    <property type="match status" value="1"/>
</dbReference>
<dbReference type="InterPro" id="IPR008972">
    <property type="entry name" value="Cupredoxin"/>
</dbReference>
<dbReference type="SUPFAM" id="SSF50974">
    <property type="entry name" value="Nitrous oxide reductase, N-terminal domain"/>
    <property type="match status" value="1"/>
</dbReference>
<dbReference type="GO" id="GO:0004129">
    <property type="term" value="F:cytochrome-c oxidase activity"/>
    <property type="evidence" value="ECO:0007669"/>
    <property type="project" value="InterPro"/>
</dbReference>
<evidence type="ECO:0000256" key="8">
    <source>
        <dbReference type="ARBA" id="ARBA00010372"/>
    </source>
</evidence>
<dbReference type="AlphaFoldDB" id="A0AAE9GU79"/>
<dbReference type="InterPro" id="IPR006311">
    <property type="entry name" value="TAT_signal"/>
</dbReference>
<dbReference type="PROSITE" id="PS51318">
    <property type="entry name" value="TAT"/>
    <property type="match status" value="1"/>
</dbReference>
<evidence type="ECO:0000256" key="12">
    <source>
        <dbReference type="ARBA" id="ARBA00022723"/>
    </source>
</evidence>
<gene>
    <name evidence="23" type="primary">nosZ</name>
    <name evidence="22" type="ORF">EV680_10470</name>
    <name evidence="23" type="ORF">LVJ78_10355</name>
</gene>
<dbReference type="SUPFAM" id="SSF49503">
    <property type="entry name" value="Cupredoxins"/>
    <property type="match status" value="1"/>
</dbReference>